<evidence type="ECO:0000313" key="2">
    <source>
        <dbReference type="EMBL" id="GGI23250.1"/>
    </source>
</evidence>
<dbReference type="OrthoDB" id="8254648at2"/>
<dbReference type="Proteomes" id="UP000593880">
    <property type="component" value="Chromosome"/>
</dbReference>
<evidence type="ECO:0000313" key="3">
    <source>
        <dbReference type="EMBL" id="QOZ59931.1"/>
    </source>
</evidence>
<protein>
    <submittedName>
        <fullName evidence="2">Uncharacterized protein</fullName>
    </submittedName>
</protein>
<dbReference type="EMBL" id="BMHC01000003">
    <property type="protein sequence ID" value="GGI23250.1"/>
    <property type="molecule type" value="Genomic_DNA"/>
</dbReference>
<dbReference type="EMBL" id="CP030057">
    <property type="protein sequence ID" value="QOZ59931.1"/>
    <property type="molecule type" value="Genomic_DNA"/>
</dbReference>
<reference evidence="2" key="3">
    <citation type="submission" date="2022-12" db="EMBL/GenBank/DDBJ databases">
        <authorList>
            <person name="Sun Q."/>
            <person name="Zhou Y."/>
        </authorList>
    </citation>
    <scope>NUCLEOTIDE SEQUENCE</scope>
    <source>
        <strain evidence="2">CGMCC 1.15034</strain>
    </source>
</reference>
<sequence length="59" mass="6965">MQIALVKRLPKRRCRIPRRPHPNLDYFFGRLERTDRAFDKDAGSDNSNLDHSFASQRGH</sequence>
<gene>
    <name evidence="2" type="ORF">GCM10010987_23440</name>
    <name evidence="3" type="ORF">XH86_15225</name>
</gene>
<reference evidence="2" key="1">
    <citation type="journal article" date="2014" name="Int. J. Syst. Evol. Microbiol.">
        <title>Complete genome sequence of Corynebacterium casei LMG S-19264T (=DSM 44701T), isolated from a smear-ripened cheese.</title>
        <authorList>
            <consortium name="US DOE Joint Genome Institute (JGI-PGF)"/>
            <person name="Walter F."/>
            <person name="Albersmeier A."/>
            <person name="Kalinowski J."/>
            <person name="Ruckert C."/>
        </authorList>
    </citation>
    <scope>NUCLEOTIDE SEQUENCE</scope>
    <source>
        <strain evidence="2">CGMCC 1.15034</strain>
    </source>
</reference>
<keyword evidence="4" id="KW-1185">Reference proteome</keyword>
<feature type="compositionally biased region" description="Polar residues" evidence="1">
    <location>
        <begin position="44"/>
        <end position="59"/>
    </location>
</feature>
<evidence type="ECO:0000313" key="5">
    <source>
        <dbReference type="Proteomes" id="UP000625079"/>
    </source>
</evidence>
<proteinExistence type="predicted"/>
<dbReference type="AlphaFoldDB" id="A0A410V587"/>
<reference evidence="3 4" key="2">
    <citation type="submission" date="2018-06" db="EMBL/GenBank/DDBJ databases">
        <title>Comparative genomics of rhizobia nodulating Arachis hypogaea in China.</title>
        <authorList>
            <person name="Li Y."/>
        </authorList>
    </citation>
    <scope>NUCLEOTIDE SEQUENCE [LARGE SCALE GENOMIC DNA]</scope>
    <source>
        <strain evidence="3 4">CCBAU 51658</strain>
    </source>
</reference>
<evidence type="ECO:0000256" key="1">
    <source>
        <dbReference type="SAM" id="MobiDB-lite"/>
    </source>
</evidence>
<organism evidence="2 5">
    <name type="scientific">Bradyrhizobium guangdongense</name>
    <dbReference type="NCBI Taxonomy" id="1325090"/>
    <lineage>
        <taxon>Bacteria</taxon>
        <taxon>Pseudomonadati</taxon>
        <taxon>Pseudomonadota</taxon>
        <taxon>Alphaproteobacteria</taxon>
        <taxon>Hyphomicrobiales</taxon>
        <taxon>Nitrobacteraceae</taxon>
        <taxon>Bradyrhizobium</taxon>
    </lineage>
</organism>
<accession>A0A410V587</accession>
<dbReference type="Proteomes" id="UP000625079">
    <property type="component" value="Unassembled WGS sequence"/>
</dbReference>
<name>A0A410V587_9BRAD</name>
<dbReference type="RefSeq" id="WP_128965539.1">
    <property type="nucleotide sequence ID" value="NZ_BMHC01000003.1"/>
</dbReference>
<feature type="region of interest" description="Disordered" evidence="1">
    <location>
        <begin position="38"/>
        <end position="59"/>
    </location>
</feature>
<evidence type="ECO:0000313" key="4">
    <source>
        <dbReference type="Proteomes" id="UP000593880"/>
    </source>
</evidence>